<keyword evidence="3" id="KW-0274">FAD</keyword>
<dbReference type="InterPro" id="IPR016156">
    <property type="entry name" value="FAD/NAD-linked_Rdtase_dimer_sf"/>
</dbReference>
<dbReference type="EMBL" id="JANAFB010000004">
    <property type="protein sequence ID" value="MCP3424979.1"/>
    <property type="molecule type" value="Genomic_DNA"/>
</dbReference>
<evidence type="ECO:0000259" key="5">
    <source>
        <dbReference type="Pfam" id="PF07992"/>
    </source>
</evidence>
<dbReference type="InterPro" id="IPR023753">
    <property type="entry name" value="FAD/NAD-binding_dom"/>
</dbReference>
<reference evidence="7" key="1">
    <citation type="submission" date="2022-06" db="EMBL/GenBank/DDBJ databases">
        <title>Rothia sp. isolated from sandalwood seedling.</title>
        <authorList>
            <person name="Tuikhar N."/>
            <person name="Kirdat K."/>
            <person name="Thorat V."/>
            <person name="Swetha P."/>
            <person name="Padma S."/>
            <person name="Sundararaj R."/>
            <person name="Yadav A."/>
        </authorList>
    </citation>
    <scope>NUCLEOTIDE SEQUENCE</scope>
    <source>
        <strain evidence="7">AR01</strain>
    </source>
</reference>
<dbReference type="InterPro" id="IPR036188">
    <property type="entry name" value="FAD/NAD-bd_sf"/>
</dbReference>
<dbReference type="InterPro" id="IPR028202">
    <property type="entry name" value="Reductase_C"/>
</dbReference>
<dbReference type="GO" id="GO:0016651">
    <property type="term" value="F:oxidoreductase activity, acting on NAD(P)H"/>
    <property type="evidence" value="ECO:0007669"/>
    <property type="project" value="TreeGrafter"/>
</dbReference>
<dbReference type="PANTHER" id="PTHR43557:SF2">
    <property type="entry name" value="RIESKE DOMAIN-CONTAINING PROTEIN-RELATED"/>
    <property type="match status" value="1"/>
</dbReference>
<feature type="domain" description="Reductase C-terminal" evidence="6">
    <location>
        <begin position="332"/>
        <end position="396"/>
    </location>
</feature>
<evidence type="ECO:0000256" key="2">
    <source>
        <dbReference type="ARBA" id="ARBA00022630"/>
    </source>
</evidence>
<evidence type="ECO:0000256" key="1">
    <source>
        <dbReference type="ARBA" id="ARBA00001974"/>
    </source>
</evidence>
<keyword evidence="8" id="KW-1185">Reference proteome</keyword>
<dbReference type="SUPFAM" id="SSF55424">
    <property type="entry name" value="FAD/NAD-linked reductases, dimerisation (C-terminal) domain"/>
    <property type="match status" value="1"/>
</dbReference>
<evidence type="ECO:0000256" key="4">
    <source>
        <dbReference type="ARBA" id="ARBA00023002"/>
    </source>
</evidence>
<sequence>MTVTPDCRILIVGAGLAGYHTARGLRAHGHTGPITVIGEENRPAYDRPALSKAYLTGAVCEEDLRLDDPENPLDVAWVSGRGVVGLSERPLGVRTDDGAFHEADAVVVTTGASACTLPPASAEEGSYVRPYVLRSMEDALALRDANLHGADVVVVGGGFLALETAATCVGRGAESVTVAAGEDYPGEKRLGRPVAEAIRIAHEARGVRFAPGARAEALRTAYVGDTMRHEVVLAGGATLGAHVVICAIGAQPRTDWLRESGIRLTHDTSAILCDDAGAASVPGVYAAGDCAQWASHSSGLRPVGHWQEAVEEAAVVSAALTGAAPVSLQEPYFWSDQFDLRIQGAGRIHSADHHEVLEGTPEEGNLLVRYLRDGEETGILGINRLRDVKCWRKRRQISAPASQTSAASGRIATLSR</sequence>
<evidence type="ECO:0000256" key="3">
    <source>
        <dbReference type="ARBA" id="ARBA00022827"/>
    </source>
</evidence>
<keyword evidence="2" id="KW-0285">Flavoprotein</keyword>
<comment type="cofactor">
    <cofactor evidence="1">
        <name>FAD</name>
        <dbReference type="ChEBI" id="CHEBI:57692"/>
    </cofactor>
</comment>
<dbReference type="PRINTS" id="PR00469">
    <property type="entry name" value="PNDRDTASEII"/>
</dbReference>
<evidence type="ECO:0000259" key="6">
    <source>
        <dbReference type="Pfam" id="PF14759"/>
    </source>
</evidence>
<dbReference type="GO" id="GO:0005737">
    <property type="term" value="C:cytoplasm"/>
    <property type="evidence" value="ECO:0007669"/>
    <property type="project" value="TreeGrafter"/>
</dbReference>
<feature type="domain" description="FAD/NAD(P)-binding" evidence="5">
    <location>
        <begin position="8"/>
        <end position="313"/>
    </location>
</feature>
<dbReference type="RefSeq" id="WP_254164954.1">
    <property type="nucleotide sequence ID" value="NZ_JANAFB010000004.1"/>
</dbReference>
<accession>A0A9X2H8G0</accession>
<dbReference type="Gene3D" id="3.50.50.60">
    <property type="entry name" value="FAD/NAD(P)-binding domain"/>
    <property type="match status" value="2"/>
</dbReference>
<organism evidence="7 8">
    <name type="scientific">Rothia santali</name>
    <dbReference type="NCBI Taxonomy" id="2949643"/>
    <lineage>
        <taxon>Bacteria</taxon>
        <taxon>Bacillati</taxon>
        <taxon>Actinomycetota</taxon>
        <taxon>Actinomycetes</taxon>
        <taxon>Micrococcales</taxon>
        <taxon>Micrococcaceae</taxon>
        <taxon>Rothia</taxon>
    </lineage>
</organism>
<dbReference type="Pfam" id="PF07992">
    <property type="entry name" value="Pyr_redox_2"/>
    <property type="match status" value="1"/>
</dbReference>
<dbReference type="Proteomes" id="UP001139502">
    <property type="component" value="Unassembled WGS sequence"/>
</dbReference>
<dbReference type="PRINTS" id="PR00368">
    <property type="entry name" value="FADPNR"/>
</dbReference>
<evidence type="ECO:0000313" key="8">
    <source>
        <dbReference type="Proteomes" id="UP001139502"/>
    </source>
</evidence>
<evidence type="ECO:0000313" key="7">
    <source>
        <dbReference type="EMBL" id="MCP3424979.1"/>
    </source>
</evidence>
<dbReference type="AlphaFoldDB" id="A0A9X2H8G0"/>
<dbReference type="PANTHER" id="PTHR43557">
    <property type="entry name" value="APOPTOSIS-INDUCING FACTOR 1"/>
    <property type="match status" value="1"/>
</dbReference>
<dbReference type="Pfam" id="PF14759">
    <property type="entry name" value="Reductase_C"/>
    <property type="match status" value="1"/>
</dbReference>
<comment type="caution">
    <text evidence="7">The sequence shown here is derived from an EMBL/GenBank/DDBJ whole genome shotgun (WGS) entry which is preliminary data.</text>
</comment>
<dbReference type="Gene3D" id="3.30.390.30">
    <property type="match status" value="1"/>
</dbReference>
<name>A0A9X2H8G0_9MICC</name>
<keyword evidence="4" id="KW-0560">Oxidoreductase</keyword>
<dbReference type="InterPro" id="IPR050446">
    <property type="entry name" value="FAD-oxidoreductase/Apoptosis"/>
</dbReference>
<dbReference type="SUPFAM" id="SSF51905">
    <property type="entry name" value="FAD/NAD(P)-binding domain"/>
    <property type="match status" value="1"/>
</dbReference>
<gene>
    <name evidence="7" type="ORF">NBM05_02765</name>
</gene>
<protein>
    <submittedName>
        <fullName evidence="7">FAD-dependent oxidoreductase</fullName>
    </submittedName>
</protein>
<proteinExistence type="predicted"/>